<keyword evidence="2" id="KW-1185">Reference proteome</keyword>
<name>A0ABR6L8K6_9HYPH</name>
<evidence type="ECO:0000313" key="2">
    <source>
        <dbReference type="Proteomes" id="UP000539538"/>
    </source>
</evidence>
<gene>
    <name evidence="1" type="ORF">GGQ99_004740</name>
</gene>
<dbReference type="RefSeq" id="WP_183264359.1">
    <property type="nucleotide sequence ID" value="NZ_BAAAVZ010000026.1"/>
</dbReference>
<proteinExistence type="predicted"/>
<evidence type="ECO:0000313" key="1">
    <source>
        <dbReference type="EMBL" id="MBB4652956.1"/>
    </source>
</evidence>
<dbReference type="EMBL" id="JACHOT010000009">
    <property type="protein sequence ID" value="MBB4652956.1"/>
    <property type="molecule type" value="Genomic_DNA"/>
</dbReference>
<sequence length="120" mass="12572">MTKEIQAFGIDSYRRGMRNLMYAAAPGITKVITKDGTVDVPFAAGDLLLSDEHGRVIVGPVSLVGAVDLAERILEGDQRAFTDPLALLTLATAIAGFRIENDPAEPEPVEPAAAVSVPGA</sequence>
<organism evidence="1 2">
    <name type="scientific">Aminobacter niigataensis</name>
    <dbReference type="NCBI Taxonomy" id="83265"/>
    <lineage>
        <taxon>Bacteria</taxon>
        <taxon>Pseudomonadati</taxon>
        <taxon>Pseudomonadota</taxon>
        <taxon>Alphaproteobacteria</taxon>
        <taxon>Hyphomicrobiales</taxon>
        <taxon>Phyllobacteriaceae</taxon>
        <taxon>Aminobacter</taxon>
    </lineage>
</organism>
<comment type="caution">
    <text evidence="1">The sequence shown here is derived from an EMBL/GenBank/DDBJ whole genome shotgun (WGS) entry which is preliminary data.</text>
</comment>
<accession>A0ABR6L8K6</accession>
<reference evidence="1 2" key="1">
    <citation type="submission" date="2020-08" db="EMBL/GenBank/DDBJ databases">
        <title>Genomic Encyclopedia of Type Strains, Phase IV (KMG-IV): sequencing the most valuable type-strain genomes for metagenomic binning, comparative biology and taxonomic classification.</title>
        <authorList>
            <person name="Goeker M."/>
        </authorList>
    </citation>
    <scope>NUCLEOTIDE SEQUENCE [LARGE SCALE GENOMIC DNA]</scope>
    <source>
        <strain evidence="1 2">DSM 7050</strain>
    </source>
</reference>
<dbReference type="Proteomes" id="UP000539538">
    <property type="component" value="Unassembled WGS sequence"/>
</dbReference>
<protein>
    <submittedName>
        <fullName evidence="1">Uncharacterized protein</fullName>
    </submittedName>
</protein>